<organism evidence="1">
    <name type="scientific">Sesamum radiatum</name>
    <name type="common">Black benniseed</name>
    <dbReference type="NCBI Taxonomy" id="300843"/>
    <lineage>
        <taxon>Eukaryota</taxon>
        <taxon>Viridiplantae</taxon>
        <taxon>Streptophyta</taxon>
        <taxon>Embryophyta</taxon>
        <taxon>Tracheophyta</taxon>
        <taxon>Spermatophyta</taxon>
        <taxon>Magnoliopsida</taxon>
        <taxon>eudicotyledons</taxon>
        <taxon>Gunneridae</taxon>
        <taxon>Pentapetalae</taxon>
        <taxon>asterids</taxon>
        <taxon>lamiids</taxon>
        <taxon>Lamiales</taxon>
        <taxon>Pedaliaceae</taxon>
        <taxon>Sesamum</taxon>
    </lineage>
</organism>
<reference evidence="1" key="2">
    <citation type="journal article" date="2024" name="Plant">
        <title>Genomic evolution and insights into agronomic trait innovations of Sesamum species.</title>
        <authorList>
            <person name="Miao H."/>
            <person name="Wang L."/>
            <person name="Qu L."/>
            <person name="Liu H."/>
            <person name="Sun Y."/>
            <person name="Le M."/>
            <person name="Wang Q."/>
            <person name="Wei S."/>
            <person name="Zheng Y."/>
            <person name="Lin W."/>
            <person name="Duan Y."/>
            <person name="Cao H."/>
            <person name="Xiong S."/>
            <person name="Wang X."/>
            <person name="Wei L."/>
            <person name="Li C."/>
            <person name="Ma Q."/>
            <person name="Ju M."/>
            <person name="Zhao R."/>
            <person name="Li G."/>
            <person name="Mu C."/>
            <person name="Tian Q."/>
            <person name="Mei H."/>
            <person name="Zhang T."/>
            <person name="Gao T."/>
            <person name="Zhang H."/>
        </authorList>
    </citation>
    <scope>NUCLEOTIDE SEQUENCE</scope>
    <source>
        <strain evidence="1">G02</strain>
    </source>
</reference>
<comment type="caution">
    <text evidence="1">The sequence shown here is derived from an EMBL/GenBank/DDBJ whole genome shotgun (WGS) entry which is preliminary data.</text>
</comment>
<reference evidence="1" key="1">
    <citation type="submission" date="2020-06" db="EMBL/GenBank/DDBJ databases">
        <authorList>
            <person name="Li T."/>
            <person name="Hu X."/>
            <person name="Zhang T."/>
            <person name="Song X."/>
            <person name="Zhang H."/>
            <person name="Dai N."/>
            <person name="Sheng W."/>
            <person name="Hou X."/>
            <person name="Wei L."/>
        </authorList>
    </citation>
    <scope>NUCLEOTIDE SEQUENCE</scope>
    <source>
        <strain evidence="1">G02</strain>
        <tissue evidence="1">Leaf</tissue>
    </source>
</reference>
<name>A0AAW2S7J5_SESRA</name>
<evidence type="ECO:0008006" key="2">
    <source>
        <dbReference type="Google" id="ProtNLM"/>
    </source>
</evidence>
<dbReference type="Gene3D" id="3.10.10.10">
    <property type="entry name" value="HIV Type 1 Reverse Transcriptase, subunit A, domain 1"/>
    <property type="match status" value="1"/>
</dbReference>
<dbReference type="EMBL" id="JACGWJ010000011">
    <property type="protein sequence ID" value="KAL0387671.1"/>
    <property type="molecule type" value="Genomic_DNA"/>
</dbReference>
<dbReference type="InterPro" id="IPR043502">
    <property type="entry name" value="DNA/RNA_pol_sf"/>
</dbReference>
<dbReference type="SUPFAM" id="SSF56672">
    <property type="entry name" value="DNA/RNA polymerases"/>
    <property type="match status" value="1"/>
</dbReference>
<evidence type="ECO:0000313" key="1">
    <source>
        <dbReference type="EMBL" id="KAL0387671.1"/>
    </source>
</evidence>
<sequence length="92" mass="10017">MIVSSGKPEVVFVGDRQVVPVCVISAIQARQLMLEGCDSYLAHVIDVQKELKKQIEELSEKGFITSSTSPWGAPVLFGHVISGDGVMPYLQK</sequence>
<protein>
    <recommendedName>
        <fullName evidence="2">Reverse transcriptase domain-containing protein</fullName>
    </recommendedName>
</protein>
<accession>A0AAW2S7J5</accession>
<dbReference type="AlphaFoldDB" id="A0AAW2S7J5"/>
<gene>
    <name evidence="1" type="ORF">Sradi_2648900</name>
</gene>
<proteinExistence type="predicted"/>